<evidence type="ECO:0000313" key="1">
    <source>
        <dbReference type="EMBL" id="AXF22696.1"/>
    </source>
</evidence>
<sequence length="100" mass="11965">MMNLDAFFAFSAMRVRFIQVSGRAFWDDRQKRRRLFTYGHALRRCLCRPFEVRRVPDTVQCSIGLTPRQRMELGFSRMARLLRSLTQYRSPTRAPRAKSY</sequence>
<dbReference type="Proteomes" id="UP000253104">
    <property type="component" value="Chromosome mHSR5_B"/>
</dbReference>
<reference evidence="1 2" key="1">
    <citation type="journal article" date="2018" name="ISME J.">
        <title>Involvement of Burkholderiaceae and sulfurous volatiles in disease-suppressive soils.</title>
        <authorList>
            <person name="Carrion V.J."/>
            <person name="Cordovez V."/>
            <person name="Tyc O."/>
            <person name="Etalo D.W."/>
            <person name="de Bruijn I."/>
            <person name="de Jager V.C."/>
            <person name="Medema M.H."/>
            <person name="Eberl L."/>
            <person name="Raaijmakers J.M."/>
        </authorList>
    </citation>
    <scope>NUCLEOTIDE SEQUENCE [LARGE SCALE GENOMIC DNA]</scope>
    <source>
        <strain evidence="2">mHSR5</strain>
    </source>
</reference>
<organism evidence="1 2">
    <name type="scientific">Burkholderia pyrrocinia</name>
    <name type="common">Pseudomonas pyrrocinia</name>
    <dbReference type="NCBI Taxonomy" id="60550"/>
    <lineage>
        <taxon>Bacteria</taxon>
        <taxon>Pseudomonadati</taxon>
        <taxon>Pseudomonadota</taxon>
        <taxon>Betaproteobacteria</taxon>
        <taxon>Burkholderiales</taxon>
        <taxon>Burkholderiaceae</taxon>
        <taxon>Burkholderia</taxon>
        <taxon>Burkholderia cepacia complex</taxon>
    </lineage>
</organism>
<name>A0A2Z5N0W9_BURPY</name>
<proteinExistence type="predicted"/>
<accession>A0A2Z5N0W9</accession>
<evidence type="ECO:0000313" key="2">
    <source>
        <dbReference type="Proteomes" id="UP000253104"/>
    </source>
</evidence>
<gene>
    <name evidence="1" type="ORF">CUJ89_19455</name>
</gene>
<dbReference type="EMBL" id="CP024903">
    <property type="protein sequence ID" value="AXF22696.1"/>
    <property type="molecule type" value="Genomic_DNA"/>
</dbReference>
<dbReference type="AlphaFoldDB" id="A0A2Z5N0W9"/>
<protein>
    <submittedName>
        <fullName evidence="1">Uncharacterized protein</fullName>
    </submittedName>
</protein>